<dbReference type="EMBL" id="CP099534">
    <property type="protein sequence ID" value="UYK87215.1"/>
    <property type="molecule type" value="Genomic_DNA"/>
</dbReference>
<dbReference type="RefSeq" id="WP_267092378.1">
    <property type="nucleotide sequence ID" value="NZ_CP099534.1"/>
</dbReference>
<feature type="signal peptide" evidence="2">
    <location>
        <begin position="1"/>
        <end position="27"/>
    </location>
</feature>
<protein>
    <submittedName>
        <fullName evidence="3">Uncharacterized protein</fullName>
    </submittedName>
</protein>
<sequence>MRIRSRGVARFPLWLALCLAMPFAAGAAPQAPTPAAPAAVANADALPPGEWSGTLALDAQRLAAVRLVQRDGKARLMFGSPLNCVLLVKPQPGNGFALESINGGAYCDKLMGKPLRLQRSGDDLRLNVDGKDLPVVLHGDPGQPSPLQGKWRGMMRPDSGDRAIDVELSVAATSQAPGNPTVQLRYGPPRQCRLEGRYVGVREATALYSLGIADGGYCDRLSDGQLTLRVRPDGKLDLQTVDRAGTRRESGLLERAPATP</sequence>
<evidence type="ECO:0000313" key="3">
    <source>
        <dbReference type="EMBL" id="UYK87215.1"/>
    </source>
</evidence>
<feature type="region of interest" description="Disordered" evidence="1">
    <location>
        <begin position="241"/>
        <end position="260"/>
    </location>
</feature>
<feature type="chain" id="PRO_5041430341" evidence="2">
    <location>
        <begin position="28"/>
        <end position="260"/>
    </location>
</feature>
<keyword evidence="2" id="KW-0732">Signal</keyword>
<evidence type="ECO:0000256" key="1">
    <source>
        <dbReference type="SAM" id="MobiDB-lite"/>
    </source>
</evidence>
<gene>
    <name evidence="3" type="ORF">NG824_11905</name>
</gene>
<proteinExistence type="predicted"/>
<dbReference type="Proteomes" id="UP001164392">
    <property type="component" value="Chromosome"/>
</dbReference>
<accession>A0AA46SSY3</accession>
<evidence type="ECO:0000313" key="4">
    <source>
        <dbReference type="Proteomes" id="UP001164392"/>
    </source>
</evidence>
<name>A0AA46SSY3_9XANT</name>
<evidence type="ECO:0000256" key="2">
    <source>
        <dbReference type="SAM" id="SignalP"/>
    </source>
</evidence>
<reference evidence="3" key="1">
    <citation type="submission" date="2022-06" db="EMBL/GenBank/DDBJ databases">
        <title>Dynamics of rice microbiomes reveals core vertical transmitted seed endophytes.</title>
        <authorList>
            <person name="Liao K."/>
            <person name="Zhang X."/>
        </authorList>
    </citation>
    <scope>NUCLEOTIDE SEQUENCE</scope>
    <source>
        <strain evidence="3">JR3-14</strain>
    </source>
</reference>
<dbReference type="AlphaFoldDB" id="A0AA46SSY3"/>
<organism evidence="3 4">
    <name type="scientific">Xanthomonas sacchari</name>
    <dbReference type="NCBI Taxonomy" id="56458"/>
    <lineage>
        <taxon>Bacteria</taxon>
        <taxon>Pseudomonadati</taxon>
        <taxon>Pseudomonadota</taxon>
        <taxon>Gammaproteobacteria</taxon>
        <taxon>Lysobacterales</taxon>
        <taxon>Lysobacteraceae</taxon>
        <taxon>Xanthomonas</taxon>
    </lineage>
</organism>